<dbReference type="EMBL" id="VCNI01000002">
    <property type="protein sequence ID" value="TMU54816.1"/>
    <property type="molecule type" value="Genomic_DNA"/>
</dbReference>
<protein>
    <submittedName>
        <fullName evidence="2">ImmA/IrrE family metallo-endopeptidase</fullName>
    </submittedName>
</protein>
<dbReference type="InterPro" id="IPR052345">
    <property type="entry name" value="Rad_response_metalloprotease"/>
</dbReference>
<gene>
    <name evidence="2" type="ORF">FGG15_11485</name>
</gene>
<proteinExistence type="predicted"/>
<sequence>MKSIFLSAIKSSAKVRNRLGLNMYEPINIYDTCKHFNVTVRVVNINMEGIYVKADNHNMPTILLSNERPFSRRVFTCAHEFGHHCYGHGSKIDGLDYDRKYSLEQNKEELLVNAFASSLLMPLAGLQKEFAKRKLNPKTANPLNYFVISSYFGVGYHTLVYHCKVNKLINNTKAKELLKYTPAKLLNTFFSANIEKSHFKYLDNHSQPPILDLEVSNYLIAPFEAEVNTHYLKELGTTDLGIVHMACKSGISKVSSPNFSHKIEVRIEPKNYVGLSEYRHLE</sequence>
<accession>A0ABY2WJX1</accession>
<evidence type="ECO:0000259" key="1">
    <source>
        <dbReference type="Pfam" id="PF06114"/>
    </source>
</evidence>
<comment type="caution">
    <text evidence="2">The sequence shown here is derived from an EMBL/GenBank/DDBJ whole genome shotgun (WGS) entry which is preliminary data.</text>
</comment>
<dbReference type="InterPro" id="IPR010359">
    <property type="entry name" value="IrrE_HExxH"/>
</dbReference>
<dbReference type="PANTHER" id="PTHR43236:SF1">
    <property type="entry name" value="BLL7220 PROTEIN"/>
    <property type="match status" value="1"/>
</dbReference>
<name>A0ABY2WJX1_9FLAO</name>
<organism evidence="2 3">
    <name type="scientific">Flagellimonas algicola</name>
    <dbReference type="NCBI Taxonomy" id="2583815"/>
    <lineage>
        <taxon>Bacteria</taxon>
        <taxon>Pseudomonadati</taxon>
        <taxon>Bacteroidota</taxon>
        <taxon>Flavobacteriia</taxon>
        <taxon>Flavobacteriales</taxon>
        <taxon>Flavobacteriaceae</taxon>
        <taxon>Flagellimonas</taxon>
    </lineage>
</organism>
<dbReference type="RefSeq" id="WP_138836333.1">
    <property type="nucleotide sequence ID" value="NZ_VCNI01000002.1"/>
</dbReference>
<evidence type="ECO:0000313" key="3">
    <source>
        <dbReference type="Proteomes" id="UP000751614"/>
    </source>
</evidence>
<feature type="domain" description="IrrE N-terminal-like" evidence="1">
    <location>
        <begin position="33"/>
        <end position="162"/>
    </location>
</feature>
<keyword evidence="3" id="KW-1185">Reference proteome</keyword>
<dbReference type="Gene3D" id="1.10.10.2910">
    <property type="match status" value="1"/>
</dbReference>
<dbReference type="Proteomes" id="UP000751614">
    <property type="component" value="Unassembled WGS sequence"/>
</dbReference>
<evidence type="ECO:0000313" key="2">
    <source>
        <dbReference type="EMBL" id="TMU54816.1"/>
    </source>
</evidence>
<reference evidence="2 3" key="1">
    <citation type="submission" date="2019-05" db="EMBL/GenBank/DDBJ databases">
        <title>Flagellimonas sp. AsT0115, sp. nov., isolated from a marine red algae, Asparagopsis taxiformis.</title>
        <authorList>
            <person name="Kim J."/>
            <person name="Jeong S.E."/>
            <person name="Jeon C.O."/>
        </authorList>
    </citation>
    <scope>NUCLEOTIDE SEQUENCE [LARGE SCALE GENOMIC DNA]</scope>
    <source>
        <strain evidence="2 3">AsT0115</strain>
    </source>
</reference>
<dbReference type="PANTHER" id="PTHR43236">
    <property type="entry name" value="ANTITOXIN HIGA1"/>
    <property type="match status" value="1"/>
</dbReference>
<dbReference type="Pfam" id="PF06114">
    <property type="entry name" value="Peptidase_M78"/>
    <property type="match status" value="1"/>
</dbReference>